<gene>
    <name evidence="3" type="ORF">CVLEPA_LOCUS7736</name>
</gene>
<evidence type="ECO:0000313" key="4">
    <source>
        <dbReference type="Proteomes" id="UP001642483"/>
    </source>
</evidence>
<name>A0ABP0FHF5_CLALP</name>
<dbReference type="PANTHER" id="PTHR12062:SF0">
    <property type="entry name" value="ALPHA-1,3-MANNOSYL-GLYCOPROTEIN 4-BETA-N-ACETYLGLUCOSAMINYLTRANSFERASE B"/>
    <property type="match status" value="1"/>
</dbReference>
<protein>
    <recommendedName>
        <fullName evidence="2">MGAT4 conserved region domain-containing protein</fullName>
    </recommendedName>
</protein>
<organism evidence="3 4">
    <name type="scientific">Clavelina lepadiformis</name>
    <name type="common">Light-bulb sea squirt</name>
    <name type="synonym">Ascidia lepadiformis</name>
    <dbReference type="NCBI Taxonomy" id="159417"/>
    <lineage>
        <taxon>Eukaryota</taxon>
        <taxon>Metazoa</taxon>
        <taxon>Chordata</taxon>
        <taxon>Tunicata</taxon>
        <taxon>Ascidiacea</taxon>
        <taxon>Aplousobranchia</taxon>
        <taxon>Clavelinidae</taxon>
        <taxon>Clavelina</taxon>
    </lineage>
</organism>
<dbReference type="Proteomes" id="UP001642483">
    <property type="component" value="Unassembled WGS sequence"/>
</dbReference>
<dbReference type="Pfam" id="PF04666">
    <property type="entry name" value="MGAT4_cons"/>
    <property type="match status" value="1"/>
</dbReference>
<accession>A0ABP0FHF5</accession>
<evidence type="ECO:0000256" key="1">
    <source>
        <dbReference type="SAM" id="Phobius"/>
    </source>
</evidence>
<keyword evidence="4" id="KW-1185">Reference proteome</keyword>
<dbReference type="InterPro" id="IPR057279">
    <property type="entry name" value="MGAT4"/>
</dbReference>
<evidence type="ECO:0000259" key="2">
    <source>
        <dbReference type="Pfam" id="PF04666"/>
    </source>
</evidence>
<sequence>MPAVLLRKRNIWLAAALFYVFVFVYYFDFLSTGGSKEVGKAEPVQEDRQAQEDVDVETEAAAIITWLESKSFVANVKDEPIVPGEKVYFHPLDPVFPLSGDLKAPSPGFELGQIPKNADVVIGIPTVKRQGVSYLSQTIDSLLKNQVDRSVDSRILVYVGETDEEFLRDLSRSLQSSYRKHIEDGILQLISPPKSYYPPWEKVLQSSFNDALERVKWRSKQNLDQIFLMMYIYNLSPKYYLMMEDDVIASHGYIGAIMKEANRRSMENYFYISFCNLGAIGKLFRAETLPSYASFIHTFWNKKPLDWLQLDYVASAVCSYDENAQQCNKRRELKMPPHKPSLFQHIGSVSSLQGKTQNLKDNSFKSDAI</sequence>
<dbReference type="EMBL" id="CAWYQH010000046">
    <property type="protein sequence ID" value="CAK8677738.1"/>
    <property type="molecule type" value="Genomic_DNA"/>
</dbReference>
<keyword evidence="1" id="KW-0812">Transmembrane</keyword>
<dbReference type="InterPro" id="IPR006759">
    <property type="entry name" value="Glyco_transf_54"/>
</dbReference>
<evidence type="ECO:0000313" key="3">
    <source>
        <dbReference type="EMBL" id="CAK8677737.1"/>
    </source>
</evidence>
<proteinExistence type="predicted"/>
<feature type="domain" description="MGAT4 conserved region" evidence="2">
    <location>
        <begin position="102"/>
        <end position="364"/>
    </location>
</feature>
<comment type="caution">
    <text evidence="3">The sequence shown here is derived from an EMBL/GenBank/DDBJ whole genome shotgun (WGS) entry which is preliminary data.</text>
</comment>
<feature type="transmembrane region" description="Helical" evidence="1">
    <location>
        <begin position="12"/>
        <end position="30"/>
    </location>
</feature>
<keyword evidence="1" id="KW-1133">Transmembrane helix</keyword>
<dbReference type="PANTHER" id="PTHR12062">
    <property type="entry name" value="N-ACETYLGLUCOSAMINYLTRANSFERASE VI"/>
    <property type="match status" value="1"/>
</dbReference>
<reference evidence="3 4" key="1">
    <citation type="submission" date="2024-02" db="EMBL/GenBank/DDBJ databases">
        <authorList>
            <person name="Daric V."/>
            <person name="Darras S."/>
        </authorList>
    </citation>
    <scope>NUCLEOTIDE SEQUENCE [LARGE SCALE GENOMIC DNA]</scope>
</reference>
<keyword evidence="1" id="KW-0472">Membrane</keyword>
<dbReference type="EMBL" id="CAWYQH010000046">
    <property type="protein sequence ID" value="CAK8677737.1"/>
    <property type="molecule type" value="Genomic_DNA"/>
</dbReference>